<dbReference type="AlphaFoldDB" id="A0A644V4L1"/>
<comment type="caution">
    <text evidence="2">The sequence shown here is derived from an EMBL/GenBank/DDBJ whole genome shotgun (WGS) entry which is preliminary data.</text>
</comment>
<evidence type="ECO:0008006" key="3">
    <source>
        <dbReference type="Google" id="ProtNLM"/>
    </source>
</evidence>
<feature type="transmembrane region" description="Helical" evidence="1">
    <location>
        <begin position="97"/>
        <end position="115"/>
    </location>
</feature>
<feature type="transmembrane region" description="Helical" evidence="1">
    <location>
        <begin position="392"/>
        <end position="414"/>
    </location>
</feature>
<name>A0A644V4L1_9ZZZZ</name>
<feature type="transmembrane region" description="Helical" evidence="1">
    <location>
        <begin position="122"/>
        <end position="139"/>
    </location>
</feature>
<feature type="transmembrane region" description="Helical" evidence="1">
    <location>
        <begin position="220"/>
        <end position="242"/>
    </location>
</feature>
<organism evidence="2">
    <name type="scientific">bioreactor metagenome</name>
    <dbReference type="NCBI Taxonomy" id="1076179"/>
    <lineage>
        <taxon>unclassified sequences</taxon>
        <taxon>metagenomes</taxon>
        <taxon>ecological metagenomes</taxon>
    </lineage>
</organism>
<sequence length="417" mass="46823">METQIKENMDNPVQLEKLYRSDKKSFEKAFFEIYPEIAHHQIADFWKARLEPDPLSKSDVRRTDIYFLVVTCLITGFLVKLPQVFDFNPVDNLFYEKNVGLIVLAGLSVFSFLTANQLKIKNLIISVVIFILSAVYINLLPTGGEHNSVVLAYLHLPLFLWCLYGLIYINFNTKDKLKRMEYVRYNGDMAILIAIILIAGGILTALTLGLFSAIDLKIERFYFDYIVIPGLVVSPVVATYIVKNFPSITSKIAPVIAGIFSPLVLITLTAFLISVFVTGKDPYNDRDFLLIFNLMLFGVMAVVVFSVSGLSVNRKYSLKVLILFALSIVTLVVDLIALSAILYRLGEFGFTPNRTAVLGSNLLIFGNLALITIDLFKVAFKGKELKTVEQTIAGYFPVYMVWVIFVTVGLPLIFGVK</sequence>
<feature type="transmembrane region" description="Helical" evidence="1">
    <location>
        <begin position="254"/>
        <end position="276"/>
    </location>
</feature>
<reference evidence="2" key="1">
    <citation type="submission" date="2019-08" db="EMBL/GenBank/DDBJ databases">
        <authorList>
            <person name="Kucharzyk K."/>
            <person name="Murdoch R.W."/>
            <person name="Higgins S."/>
            <person name="Loffler F."/>
        </authorList>
    </citation>
    <scope>NUCLEOTIDE SEQUENCE</scope>
</reference>
<feature type="transmembrane region" description="Helical" evidence="1">
    <location>
        <begin position="362"/>
        <end position="380"/>
    </location>
</feature>
<feature type="transmembrane region" description="Helical" evidence="1">
    <location>
        <begin position="190"/>
        <end position="214"/>
    </location>
</feature>
<keyword evidence="1" id="KW-0472">Membrane</keyword>
<dbReference type="EMBL" id="VSSQ01000219">
    <property type="protein sequence ID" value="MPL86286.1"/>
    <property type="molecule type" value="Genomic_DNA"/>
</dbReference>
<evidence type="ECO:0000313" key="2">
    <source>
        <dbReference type="EMBL" id="MPL86286.1"/>
    </source>
</evidence>
<proteinExistence type="predicted"/>
<feature type="transmembrane region" description="Helical" evidence="1">
    <location>
        <begin position="65"/>
        <end position="85"/>
    </location>
</feature>
<evidence type="ECO:0000256" key="1">
    <source>
        <dbReference type="SAM" id="Phobius"/>
    </source>
</evidence>
<accession>A0A644V4L1</accession>
<feature type="transmembrane region" description="Helical" evidence="1">
    <location>
        <begin position="151"/>
        <end position="169"/>
    </location>
</feature>
<feature type="transmembrane region" description="Helical" evidence="1">
    <location>
        <begin position="320"/>
        <end position="342"/>
    </location>
</feature>
<feature type="transmembrane region" description="Helical" evidence="1">
    <location>
        <begin position="288"/>
        <end position="308"/>
    </location>
</feature>
<protein>
    <recommendedName>
        <fullName evidence="3">DUF4153 domain-containing protein</fullName>
    </recommendedName>
</protein>
<keyword evidence="1" id="KW-0812">Transmembrane</keyword>
<gene>
    <name evidence="2" type="ORF">SDC9_32266</name>
</gene>
<keyword evidence="1" id="KW-1133">Transmembrane helix</keyword>